<dbReference type="Proteomes" id="UP001629059">
    <property type="component" value="Unassembled WGS sequence"/>
</dbReference>
<evidence type="ECO:0000259" key="1">
    <source>
        <dbReference type="Pfam" id="PF15639"/>
    </source>
</evidence>
<sequence>MITTVTILFGCQNDYVNTDSTNTTHSHTTEPKILNLNQVISEITNDKILESLNKFKESPSILKNNFPDFENGETYFEKFEFPELIQYQAYLKGIDRKDSVPYVLNYLITKDIKNGLEYSGYIKYIPTIIPEDNTIQIRNFTGTMQLLSDDMIQVGEVIYDQGNMVSNTFGTTTCYTEIVQVTHVCSNGGNHTPGEDCQPGYINDASYSYFAVTTCTTEFDYHTPPNFIGGGGGATMTEVEKFYSLKLNNDQRAFLDQNSTVKNKVFEYIERTGSFITGVRLVDISRNNNQLSNSLFNYLEVNNYSLNSTRAISEIANYVTRTGQITQEKINTGINMINSLNNNTALSISPFFKYPTGSNYATLYPKLTEYLKFRIPQLKYNQFIIDKLVQYSELPESQVIEDLQWGVGPEIQIVQLDNACPTCSTTTYGMFDPTTPNVLYVDVDFANLLENSEPGQEGNTLAFLIGVTLLHEYVHLGDFVDGIDQPGEEGILFEEATYGESIWITNAGRVLCKWEND</sequence>
<dbReference type="Pfam" id="PF15639">
    <property type="entry name" value="Tox-MPTase3"/>
    <property type="match status" value="1"/>
</dbReference>
<evidence type="ECO:0000313" key="2">
    <source>
        <dbReference type="EMBL" id="MFL9838705.1"/>
    </source>
</evidence>
<comment type="caution">
    <text evidence="2">The sequence shown here is derived from an EMBL/GenBank/DDBJ whole genome shotgun (WGS) entry which is preliminary data.</text>
</comment>
<feature type="domain" description="Tox-MPTase3" evidence="1">
    <location>
        <begin position="363"/>
        <end position="499"/>
    </location>
</feature>
<reference evidence="2 3" key="1">
    <citation type="submission" date="2024-06" db="EMBL/GenBank/DDBJ databases">
        <authorList>
            <person name="Kaempfer P."/>
            <person name="Viver T."/>
        </authorList>
    </citation>
    <scope>NUCLEOTIDE SEQUENCE [LARGE SCALE GENOMIC DNA]</scope>
    <source>
        <strain evidence="2 3">ST-75</strain>
    </source>
</reference>
<dbReference type="EMBL" id="JBELQB010000012">
    <property type="protein sequence ID" value="MFL9838705.1"/>
    <property type="molecule type" value="Genomic_DNA"/>
</dbReference>
<name>A0ABW8YFL1_9FLAO</name>
<dbReference type="RefSeq" id="WP_408075647.1">
    <property type="nucleotide sequence ID" value="NZ_JBELQB010000012.1"/>
</dbReference>
<keyword evidence="3" id="KW-1185">Reference proteome</keyword>
<evidence type="ECO:0000313" key="3">
    <source>
        <dbReference type="Proteomes" id="UP001629059"/>
    </source>
</evidence>
<organism evidence="2 3">
    <name type="scientific">Flavobacterium rhizophilum</name>
    <dbReference type="NCBI Taxonomy" id="3163296"/>
    <lineage>
        <taxon>Bacteria</taxon>
        <taxon>Pseudomonadati</taxon>
        <taxon>Bacteroidota</taxon>
        <taxon>Flavobacteriia</taxon>
        <taxon>Flavobacteriales</taxon>
        <taxon>Flavobacteriaceae</taxon>
        <taxon>Flavobacterium</taxon>
    </lineage>
</organism>
<dbReference type="InterPro" id="IPR028913">
    <property type="entry name" value="Tox-MPTase3_dom"/>
</dbReference>
<protein>
    <recommendedName>
        <fullName evidence="1">Tox-MPTase3 domain-containing protein</fullName>
    </recommendedName>
</protein>
<accession>A0ABW8YFL1</accession>
<gene>
    <name evidence="2" type="ORF">ABS768_14430</name>
</gene>
<proteinExistence type="predicted"/>